<dbReference type="AlphaFoldDB" id="A0A150WKQ3"/>
<protein>
    <submittedName>
        <fullName evidence="2">Uncharacterized protein</fullName>
    </submittedName>
</protein>
<keyword evidence="1" id="KW-1133">Transmembrane helix</keyword>
<comment type="caution">
    <text evidence="2">The sequence shown here is derived from an EMBL/GenBank/DDBJ whole genome shotgun (WGS) entry which is preliminary data.</text>
</comment>
<evidence type="ECO:0000313" key="3">
    <source>
        <dbReference type="Proteomes" id="UP000075391"/>
    </source>
</evidence>
<proteinExistence type="predicted"/>
<accession>A0A150WKQ3</accession>
<keyword evidence="1" id="KW-0812">Transmembrane</keyword>
<dbReference type="EMBL" id="LUKF01000012">
    <property type="protein sequence ID" value="KYG64589.1"/>
    <property type="molecule type" value="Genomic_DNA"/>
</dbReference>
<reference evidence="2 3" key="1">
    <citation type="submission" date="2016-03" db="EMBL/GenBank/DDBJ databases">
        <authorList>
            <person name="Ploux O."/>
        </authorList>
    </citation>
    <scope>NUCLEOTIDE SEQUENCE [LARGE SCALE GENOMIC DNA]</scope>
    <source>
        <strain evidence="2 3">BER2</strain>
    </source>
</reference>
<keyword evidence="1" id="KW-0472">Membrane</keyword>
<feature type="transmembrane region" description="Helical" evidence="1">
    <location>
        <begin position="6"/>
        <end position="26"/>
    </location>
</feature>
<gene>
    <name evidence="2" type="ORF">AZI85_04040</name>
</gene>
<dbReference type="RefSeq" id="WP_063243559.1">
    <property type="nucleotide sequence ID" value="NZ_LUKF01000012.1"/>
</dbReference>
<dbReference type="Proteomes" id="UP000075391">
    <property type="component" value="Unassembled WGS sequence"/>
</dbReference>
<sequence>MKNAKVGLAIGILLLIVLSFYFFAASKKGPDAFLRKTFVASSSQAEKTALSEPHTSEVPDNENSVSPEFKAWMETSVENLNRSVESQEQTEELLKTKSGALSVQESQYLATIALQSSAPANSRIFSVYLLGLEAVHNFSAISAVLEAPLSFQEKPATHSPEETLAMQEKSLRRMAIEELLKSYQKGDLPREKAAATFEKIPDAQLKKYALNRLAELTK</sequence>
<organism evidence="2 3">
    <name type="scientific">Bdellovibrio bacteriovorus</name>
    <dbReference type="NCBI Taxonomy" id="959"/>
    <lineage>
        <taxon>Bacteria</taxon>
        <taxon>Pseudomonadati</taxon>
        <taxon>Bdellovibrionota</taxon>
        <taxon>Bdellovibrionia</taxon>
        <taxon>Bdellovibrionales</taxon>
        <taxon>Pseudobdellovibrionaceae</taxon>
        <taxon>Bdellovibrio</taxon>
    </lineage>
</organism>
<evidence type="ECO:0000313" key="2">
    <source>
        <dbReference type="EMBL" id="KYG64589.1"/>
    </source>
</evidence>
<name>A0A150WKQ3_BDEBC</name>
<dbReference type="OrthoDB" id="9827161at2"/>
<evidence type="ECO:0000256" key="1">
    <source>
        <dbReference type="SAM" id="Phobius"/>
    </source>
</evidence>